<keyword evidence="2" id="KW-0472">Membrane</keyword>
<evidence type="ECO:0000259" key="3">
    <source>
        <dbReference type="Pfam" id="PF13349"/>
    </source>
</evidence>
<feature type="region of interest" description="Disordered" evidence="1">
    <location>
        <begin position="55"/>
        <end position="82"/>
    </location>
</feature>
<dbReference type="Pfam" id="PF13349">
    <property type="entry name" value="DUF4097"/>
    <property type="match status" value="1"/>
</dbReference>
<dbReference type="AlphaFoldDB" id="A0A9D1XFM6"/>
<reference evidence="4" key="2">
    <citation type="submission" date="2021-04" db="EMBL/GenBank/DDBJ databases">
        <authorList>
            <person name="Gilroy R."/>
        </authorList>
    </citation>
    <scope>NUCLEOTIDE SEQUENCE</scope>
    <source>
        <strain evidence="4">CHK183-1962</strain>
    </source>
</reference>
<dbReference type="Gene3D" id="2.160.20.120">
    <property type="match status" value="1"/>
</dbReference>
<feature type="transmembrane region" description="Helical" evidence="2">
    <location>
        <begin position="88"/>
        <end position="112"/>
    </location>
</feature>
<dbReference type="Proteomes" id="UP000886890">
    <property type="component" value="Unassembled WGS sequence"/>
</dbReference>
<keyword evidence="2" id="KW-1133">Transmembrane helix</keyword>
<dbReference type="InterPro" id="IPR025164">
    <property type="entry name" value="Toastrack_DUF4097"/>
</dbReference>
<accession>A0A9D1XFM6</accession>
<sequence length="437" mass="47694">MSKQEFLYRLETLLMDLPKDEREDALDYYEQYFEAAGPDREEEVLRELGSPEKVSEMIHSGGGQEQSGRRAYERPMAPPRPRKSHAPLWIALGVIGAVFVLMLVIGVLNFAAMRTTRTVAYSTGTAENRNNSGLGSQIGGFVDGIINEVMDEVGNSLEDGLDAALNDNVFENIQQSVEEELGKATAGKEGWDGMQDDYAEGAITVQPEGSVVLAARTPLAWKEVREICVNLPSAAVLFREVSGETLQVESKEGDRIRVQFENGTLTLENTEEAAREDDTVIVFVPEDMELDSLKVSSDSGYFESENLQVETLHVDLPDGVWKNSGTISAGTVTFEMSDGYLAAGVMNAAESLNITLADGVISADRLDSPEISMECRDGIIRATLAGAQEDYRWEASVGDGFLEIGDYKSWSSLENDQGEKNLTISVNDGAAKLAFEA</sequence>
<evidence type="ECO:0000313" key="4">
    <source>
        <dbReference type="EMBL" id="HIX78276.1"/>
    </source>
</evidence>
<evidence type="ECO:0000256" key="1">
    <source>
        <dbReference type="SAM" id="MobiDB-lite"/>
    </source>
</evidence>
<organism evidence="4 5">
    <name type="scientific">Candidatus Fusicatenibacter merdavium</name>
    <dbReference type="NCBI Taxonomy" id="2838600"/>
    <lineage>
        <taxon>Bacteria</taxon>
        <taxon>Bacillati</taxon>
        <taxon>Bacillota</taxon>
        <taxon>Clostridia</taxon>
        <taxon>Lachnospirales</taxon>
        <taxon>Lachnospiraceae</taxon>
        <taxon>Fusicatenibacter</taxon>
    </lineage>
</organism>
<protein>
    <submittedName>
        <fullName evidence="4">DUF4097 family beta strand repeat protein</fullName>
    </submittedName>
</protein>
<name>A0A9D1XFM6_9FIRM</name>
<proteinExistence type="predicted"/>
<dbReference type="Pfam" id="PF22564">
    <property type="entry name" value="HAAS"/>
    <property type="match status" value="1"/>
</dbReference>
<evidence type="ECO:0000313" key="5">
    <source>
        <dbReference type="Proteomes" id="UP000886890"/>
    </source>
</evidence>
<evidence type="ECO:0000256" key="2">
    <source>
        <dbReference type="SAM" id="Phobius"/>
    </source>
</evidence>
<feature type="domain" description="DUF4097" evidence="3">
    <location>
        <begin position="241"/>
        <end position="399"/>
    </location>
</feature>
<keyword evidence="2" id="KW-0812">Transmembrane</keyword>
<comment type="caution">
    <text evidence="4">The sequence shown here is derived from an EMBL/GenBank/DDBJ whole genome shotgun (WGS) entry which is preliminary data.</text>
</comment>
<gene>
    <name evidence="4" type="ORF">H9734_11915</name>
</gene>
<reference evidence="4" key="1">
    <citation type="journal article" date="2021" name="PeerJ">
        <title>Extensive microbial diversity within the chicken gut microbiome revealed by metagenomics and culture.</title>
        <authorList>
            <person name="Gilroy R."/>
            <person name="Ravi A."/>
            <person name="Getino M."/>
            <person name="Pursley I."/>
            <person name="Horton D.L."/>
            <person name="Alikhan N.F."/>
            <person name="Baker D."/>
            <person name="Gharbi K."/>
            <person name="Hall N."/>
            <person name="Watson M."/>
            <person name="Adriaenssens E.M."/>
            <person name="Foster-Nyarko E."/>
            <person name="Jarju S."/>
            <person name="Secka A."/>
            <person name="Antonio M."/>
            <person name="Oren A."/>
            <person name="Chaudhuri R.R."/>
            <person name="La Ragione R."/>
            <person name="Hildebrand F."/>
            <person name="Pallen M.J."/>
        </authorList>
    </citation>
    <scope>NUCLEOTIDE SEQUENCE</scope>
    <source>
        <strain evidence="4">CHK183-1962</strain>
    </source>
</reference>
<dbReference type="EMBL" id="DXEK01000194">
    <property type="protein sequence ID" value="HIX78276.1"/>
    <property type="molecule type" value="Genomic_DNA"/>
</dbReference>